<keyword evidence="2" id="KW-1185">Reference proteome</keyword>
<accession>A0A4Y8UQR1</accession>
<dbReference type="EMBL" id="SGVY01000070">
    <property type="protein sequence ID" value="TFH70930.1"/>
    <property type="molecule type" value="Genomic_DNA"/>
</dbReference>
<evidence type="ECO:0008006" key="3">
    <source>
        <dbReference type="Google" id="ProtNLM"/>
    </source>
</evidence>
<evidence type="ECO:0000313" key="2">
    <source>
        <dbReference type="Proteomes" id="UP000297872"/>
    </source>
</evidence>
<protein>
    <recommendedName>
        <fullName evidence="3">Peptidase C39-like domain-containing protein</fullName>
    </recommendedName>
</protein>
<proteinExistence type="predicted"/>
<dbReference type="Gene3D" id="3.90.70.10">
    <property type="entry name" value="Cysteine proteinases"/>
    <property type="match status" value="1"/>
</dbReference>
<organism evidence="1 2">
    <name type="scientific">Segatella hominis</name>
    <dbReference type="NCBI Taxonomy" id="2518605"/>
    <lineage>
        <taxon>Bacteria</taxon>
        <taxon>Pseudomonadati</taxon>
        <taxon>Bacteroidota</taxon>
        <taxon>Bacteroidia</taxon>
        <taxon>Bacteroidales</taxon>
        <taxon>Prevotellaceae</taxon>
        <taxon>Segatella</taxon>
    </lineage>
</organism>
<dbReference type="GeneID" id="302996742"/>
<dbReference type="OrthoDB" id="461196at2"/>
<dbReference type="RefSeq" id="WP_134844562.1">
    <property type="nucleotide sequence ID" value="NZ_DAWDDY010000052.1"/>
</dbReference>
<comment type="caution">
    <text evidence="1">The sequence shown here is derived from an EMBL/GenBank/DDBJ whole genome shotgun (WGS) entry which is preliminary data.</text>
</comment>
<name>A0A4Y8UQR1_9BACT</name>
<reference evidence="1 2" key="1">
    <citation type="submission" date="2019-02" db="EMBL/GenBank/DDBJ databases">
        <title>Draft Genome Sequence of the Prevotella sp. BCRC 81118, Isolated from Human Feces.</title>
        <authorList>
            <person name="Huang C.-H."/>
        </authorList>
    </citation>
    <scope>NUCLEOTIDE SEQUENCE [LARGE SCALE GENOMIC DNA]</scope>
    <source>
        <strain evidence="1 2">BCRC 81118</strain>
    </source>
</reference>
<dbReference type="Proteomes" id="UP000297872">
    <property type="component" value="Unassembled WGS sequence"/>
</dbReference>
<dbReference type="AlphaFoldDB" id="A0A4Y8UQR1"/>
<gene>
    <name evidence="1" type="ORF">EXN75_15885</name>
</gene>
<sequence>MLTFGPKVQQTDFDTNIYQGRDPICAIRCQEMILRDYGIQIPKEELTAYATEQGWYHGTGTKPSDVGNLLETCNVGTHSQHCDSVYDLINELKEGHRVIVGVDAHELWAEPGTEEYEFYRNLTNADHALIVTSVNIDPANPENSTVVLTDPGTGSILEYGFEKFAHSWKDSNYFMMATDEPAPYQYNAETHCMEVSNFATDFTLQEFPFHNEFTNIWEVDDLGYVPYYEDGHLLSITDDLSYDDFTSAYNNDSFGTIDDSLNMYDDADSLVHVDYTDGGIVTDVMPMDNLFDYWTDSMSDDMSLGCDS</sequence>
<evidence type="ECO:0000313" key="1">
    <source>
        <dbReference type="EMBL" id="TFH70930.1"/>
    </source>
</evidence>